<dbReference type="NCBIfam" id="TIGR03083">
    <property type="entry name" value="maleylpyruvate isomerase family mycothiol-dependent enzyme"/>
    <property type="match status" value="1"/>
</dbReference>
<protein>
    <submittedName>
        <fullName evidence="2">Uncharacterized protein (TIGR03086 family)</fullName>
    </submittedName>
</protein>
<dbReference type="InterPro" id="IPR034660">
    <property type="entry name" value="DinB/YfiT-like"/>
</dbReference>
<dbReference type="InterPro" id="IPR017517">
    <property type="entry name" value="Maleyloyr_isom"/>
</dbReference>
<evidence type="ECO:0000313" key="2">
    <source>
        <dbReference type="EMBL" id="RZU19218.1"/>
    </source>
</evidence>
<evidence type="ECO:0000259" key="1">
    <source>
        <dbReference type="Pfam" id="PF11716"/>
    </source>
</evidence>
<feature type="domain" description="Mycothiol-dependent maleylpyruvate isomerase metal-binding" evidence="1">
    <location>
        <begin position="9"/>
        <end position="128"/>
    </location>
</feature>
<comment type="caution">
    <text evidence="2">The sequence shown here is derived from an EMBL/GenBank/DDBJ whole genome shotgun (WGS) entry which is preliminary data.</text>
</comment>
<sequence length="196" mass="21491">MDIRDLDRRAGAVLGEVVMQVRTEQLWFPTPCPDWTVRGLLRHLVSQNEGLAAAALNGTASIHTWNGGRLADNPAGAYRRSNVRVADAFADGGALDRLVEVREFGSFPRRIALTFHQLDCVVHAWDLARAIDVPYNPPPDMVEMALTLARRIPDTDGNRGPGYAFDRTVKVSGTAPGLDQLLGLLGRNPEWVSPLD</sequence>
<dbReference type="Proteomes" id="UP000292027">
    <property type="component" value="Unassembled WGS sequence"/>
</dbReference>
<name>A0A4Q7X899_9ACTN</name>
<reference evidence="2 3" key="1">
    <citation type="journal article" date="2015" name="Stand. Genomic Sci.">
        <title>Genomic Encyclopedia of Bacterial and Archaeal Type Strains, Phase III: the genomes of soil and plant-associated and newly described type strains.</title>
        <authorList>
            <person name="Whitman W.B."/>
            <person name="Woyke T."/>
            <person name="Klenk H.P."/>
            <person name="Zhou Y."/>
            <person name="Lilburn T.G."/>
            <person name="Beck B.J."/>
            <person name="De Vos P."/>
            <person name="Vandamme P."/>
            <person name="Eisen J.A."/>
            <person name="Garrity G."/>
            <person name="Hugenholtz P."/>
            <person name="Kyrpides N.C."/>
        </authorList>
    </citation>
    <scope>NUCLEOTIDE SEQUENCE [LARGE SCALE GENOMIC DNA]</scope>
    <source>
        <strain evidence="2 3">VKM Ac-2540</strain>
    </source>
</reference>
<dbReference type="OrthoDB" id="5185819at2"/>
<dbReference type="NCBIfam" id="TIGR03086">
    <property type="entry name" value="TIGR03086 family metal-binding protein"/>
    <property type="match status" value="1"/>
</dbReference>
<dbReference type="AlphaFoldDB" id="A0A4Q7X899"/>
<dbReference type="Gene3D" id="1.20.120.450">
    <property type="entry name" value="dinb family like domain"/>
    <property type="match status" value="1"/>
</dbReference>
<dbReference type="GO" id="GO:0046872">
    <property type="term" value="F:metal ion binding"/>
    <property type="evidence" value="ECO:0007669"/>
    <property type="project" value="InterPro"/>
</dbReference>
<dbReference type="InterPro" id="IPR017520">
    <property type="entry name" value="CHP03086"/>
</dbReference>
<organism evidence="2 3">
    <name type="scientific">Kribbella rubisoli</name>
    <dbReference type="NCBI Taxonomy" id="3075929"/>
    <lineage>
        <taxon>Bacteria</taxon>
        <taxon>Bacillati</taxon>
        <taxon>Actinomycetota</taxon>
        <taxon>Actinomycetes</taxon>
        <taxon>Propionibacteriales</taxon>
        <taxon>Kribbellaceae</taxon>
        <taxon>Kribbella</taxon>
    </lineage>
</organism>
<dbReference type="EMBL" id="SHKR01000011">
    <property type="protein sequence ID" value="RZU19218.1"/>
    <property type="molecule type" value="Genomic_DNA"/>
</dbReference>
<dbReference type="RefSeq" id="WP_130440913.1">
    <property type="nucleotide sequence ID" value="NZ_SHKR01000011.1"/>
</dbReference>
<keyword evidence="3" id="KW-1185">Reference proteome</keyword>
<dbReference type="InterPro" id="IPR024344">
    <property type="entry name" value="MDMPI_metal-binding"/>
</dbReference>
<dbReference type="Pfam" id="PF11716">
    <property type="entry name" value="MDMPI_N"/>
    <property type="match status" value="1"/>
</dbReference>
<accession>A0A4Q7X899</accession>
<gene>
    <name evidence="2" type="ORF">EV645_1429</name>
</gene>
<proteinExistence type="predicted"/>
<dbReference type="SUPFAM" id="SSF109854">
    <property type="entry name" value="DinB/YfiT-like putative metalloenzymes"/>
    <property type="match status" value="1"/>
</dbReference>
<evidence type="ECO:0000313" key="3">
    <source>
        <dbReference type="Proteomes" id="UP000292027"/>
    </source>
</evidence>